<keyword evidence="7" id="KW-1185">Reference proteome</keyword>
<keyword evidence="4" id="KW-0808">Transferase</keyword>
<dbReference type="PANTHER" id="PTHR43179:SF12">
    <property type="entry name" value="GALACTOFURANOSYLTRANSFERASE GLFT2"/>
    <property type="match status" value="1"/>
</dbReference>
<dbReference type="EMBL" id="BAABGM010000026">
    <property type="protein sequence ID" value="GAA4413236.1"/>
    <property type="molecule type" value="Genomic_DNA"/>
</dbReference>
<dbReference type="SUPFAM" id="SSF53448">
    <property type="entry name" value="Nucleotide-diphospho-sugar transferases"/>
    <property type="match status" value="1"/>
</dbReference>
<evidence type="ECO:0000256" key="4">
    <source>
        <dbReference type="ARBA" id="ARBA00022679"/>
    </source>
</evidence>
<dbReference type="InterPro" id="IPR029044">
    <property type="entry name" value="Nucleotide-diphossugar_trans"/>
</dbReference>
<accession>A0ABP8KRF1</accession>
<feature type="domain" description="Glycosyltransferase 2-like" evidence="5">
    <location>
        <begin position="3"/>
        <end position="94"/>
    </location>
</feature>
<reference evidence="7" key="1">
    <citation type="journal article" date="2019" name="Int. J. Syst. Evol. Microbiol.">
        <title>The Global Catalogue of Microorganisms (GCM) 10K type strain sequencing project: providing services to taxonomists for standard genome sequencing and annotation.</title>
        <authorList>
            <consortium name="The Broad Institute Genomics Platform"/>
            <consortium name="The Broad Institute Genome Sequencing Center for Infectious Disease"/>
            <person name="Wu L."/>
            <person name="Ma J."/>
        </authorList>
    </citation>
    <scope>NUCLEOTIDE SEQUENCE [LARGE SCALE GENOMIC DNA]</scope>
    <source>
        <strain evidence="7">JCM 17809</strain>
    </source>
</reference>
<evidence type="ECO:0000256" key="1">
    <source>
        <dbReference type="ARBA" id="ARBA00004776"/>
    </source>
</evidence>
<keyword evidence="3" id="KW-0328">Glycosyltransferase</keyword>
<comment type="similarity">
    <text evidence="2">Belongs to the glycosyltransferase 2 family.</text>
</comment>
<evidence type="ECO:0000313" key="6">
    <source>
        <dbReference type="EMBL" id="GAA4413236.1"/>
    </source>
</evidence>
<dbReference type="Proteomes" id="UP001500945">
    <property type="component" value="Unassembled WGS sequence"/>
</dbReference>
<comment type="caution">
    <text evidence="6">The sequence shown here is derived from an EMBL/GenBank/DDBJ whole genome shotgun (WGS) entry which is preliminary data.</text>
</comment>
<protein>
    <submittedName>
        <fullName evidence="6">Glycosyltransferase family 2 protein</fullName>
    </submittedName>
</protein>
<organism evidence="6 7">
    <name type="scientific">Fodinibacter luteus</name>
    <dbReference type="NCBI Taxonomy" id="552064"/>
    <lineage>
        <taxon>Bacteria</taxon>
        <taxon>Bacillati</taxon>
        <taxon>Actinomycetota</taxon>
        <taxon>Actinomycetes</taxon>
        <taxon>Micrococcales</taxon>
        <taxon>Intrasporangiaceae</taxon>
        <taxon>Fodinibacter (ex Wang et al. 2009)</taxon>
    </lineage>
</organism>
<proteinExistence type="inferred from homology"/>
<dbReference type="InterPro" id="IPR001173">
    <property type="entry name" value="Glyco_trans_2-like"/>
</dbReference>
<gene>
    <name evidence="6" type="ORF">GCM10023168_35940</name>
</gene>
<sequence>MCVVVTRDRPETLARCLAALAGQSRRPDHLVLVDNGPDDRTRALLRSTPIPHTYLPSSTNLGGAGGFAYGILTARAMGADWVWLADDDGLPGSDRTLVTLLRCAEDKALDEVSPLVLDLADPQRLAFPLRRGLTWARTRADLGGRRFVPGVAQLFNGALFSARALDTVGVPDPRLFVRGDEVEVHRRMVRSGLRFGTCVLASYRHPSGAADFVPILAGRVPVYAPVDRARAATAYRNQGYLTGQPGMRWRRWPDEARYAWYFLAQQRDVAGWLHWQSRTAEGRRERFTA</sequence>
<dbReference type="Pfam" id="PF00535">
    <property type="entry name" value="Glycos_transf_2"/>
    <property type="match status" value="1"/>
</dbReference>
<dbReference type="Gene3D" id="3.90.550.10">
    <property type="entry name" value="Spore Coat Polysaccharide Biosynthesis Protein SpsA, Chain A"/>
    <property type="match status" value="1"/>
</dbReference>
<evidence type="ECO:0000256" key="2">
    <source>
        <dbReference type="ARBA" id="ARBA00006739"/>
    </source>
</evidence>
<evidence type="ECO:0000259" key="5">
    <source>
        <dbReference type="Pfam" id="PF00535"/>
    </source>
</evidence>
<evidence type="ECO:0000313" key="7">
    <source>
        <dbReference type="Proteomes" id="UP001500945"/>
    </source>
</evidence>
<name>A0ABP8KRF1_9MICO</name>
<evidence type="ECO:0000256" key="3">
    <source>
        <dbReference type="ARBA" id="ARBA00022676"/>
    </source>
</evidence>
<comment type="pathway">
    <text evidence="1">Cell wall biogenesis; cell wall polysaccharide biosynthesis.</text>
</comment>
<dbReference type="PANTHER" id="PTHR43179">
    <property type="entry name" value="RHAMNOSYLTRANSFERASE WBBL"/>
    <property type="match status" value="1"/>
</dbReference>